<dbReference type="Pfam" id="PF00881">
    <property type="entry name" value="Nitroreductase"/>
    <property type="match status" value="1"/>
</dbReference>
<protein>
    <submittedName>
        <fullName evidence="7">Oxygen-insensitive NADPH nitroreductase</fullName>
    </submittedName>
</protein>
<evidence type="ECO:0000256" key="4">
    <source>
        <dbReference type="ARBA" id="ARBA00023002"/>
    </source>
</evidence>
<dbReference type="PIRSF" id="PIRSF005426">
    <property type="entry name" value="Frp"/>
    <property type="match status" value="1"/>
</dbReference>
<evidence type="ECO:0000256" key="1">
    <source>
        <dbReference type="ARBA" id="ARBA00008366"/>
    </source>
</evidence>
<dbReference type="InterPro" id="IPR000415">
    <property type="entry name" value="Nitroreductase-like"/>
</dbReference>
<dbReference type="RefSeq" id="WP_390362610.1">
    <property type="nucleotide sequence ID" value="NZ_JBHTKJ010000030.1"/>
</dbReference>
<keyword evidence="3 5" id="KW-0288">FMN</keyword>
<dbReference type="PANTHER" id="PTHR43425:SF3">
    <property type="entry name" value="NADPH-DEPENDENT OXIDOREDUCTASE"/>
    <property type="match status" value="1"/>
</dbReference>
<organism evidence="7 8">
    <name type="scientific">Virgibacillus byunsanensis</name>
    <dbReference type="NCBI Taxonomy" id="570945"/>
    <lineage>
        <taxon>Bacteria</taxon>
        <taxon>Bacillati</taxon>
        <taxon>Bacillota</taxon>
        <taxon>Bacilli</taxon>
        <taxon>Bacillales</taxon>
        <taxon>Bacillaceae</taxon>
        <taxon>Virgibacillus</taxon>
    </lineage>
</organism>
<dbReference type="SUPFAM" id="SSF55469">
    <property type="entry name" value="FMN-dependent nitroreductase-like"/>
    <property type="match status" value="1"/>
</dbReference>
<proteinExistence type="inferred from homology"/>
<reference evidence="8" key="1">
    <citation type="journal article" date="2019" name="Int. J. Syst. Evol. Microbiol.">
        <title>The Global Catalogue of Microorganisms (GCM) 10K type strain sequencing project: providing services to taxonomists for standard genome sequencing and annotation.</title>
        <authorList>
            <consortium name="The Broad Institute Genomics Platform"/>
            <consortium name="The Broad Institute Genome Sequencing Center for Infectious Disease"/>
            <person name="Wu L."/>
            <person name="Ma J."/>
        </authorList>
    </citation>
    <scope>NUCLEOTIDE SEQUENCE [LARGE SCALE GENOMIC DNA]</scope>
    <source>
        <strain evidence="8">CCUG 56754</strain>
    </source>
</reference>
<dbReference type="InterPro" id="IPR016446">
    <property type="entry name" value="Flavin_OxRdtase_Frp"/>
</dbReference>
<name>A0ABW3LNV4_9BACI</name>
<evidence type="ECO:0000256" key="3">
    <source>
        <dbReference type="ARBA" id="ARBA00022643"/>
    </source>
</evidence>
<evidence type="ECO:0000259" key="6">
    <source>
        <dbReference type="Pfam" id="PF00881"/>
    </source>
</evidence>
<dbReference type="Gene3D" id="3.40.109.10">
    <property type="entry name" value="NADH Oxidase"/>
    <property type="match status" value="1"/>
</dbReference>
<dbReference type="CDD" id="cd02146">
    <property type="entry name" value="NfsA-like"/>
    <property type="match status" value="1"/>
</dbReference>
<evidence type="ECO:0000256" key="5">
    <source>
        <dbReference type="PIRNR" id="PIRNR005426"/>
    </source>
</evidence>
<keyword evidence="4 5" id="KW-0560">Oxidoreductase</keyword>
<dbReference type="EMBL" id="JBHTKJ010000030">
    <property type="protein sequence ID" value="MFD1039044.1"/>
    <property type="molecule type" value="Genomic_DNA"/>
</dbReference>
<evidence type="ECO:0000313" key="7">
    <source>
        <dbReference type="EMBL" id="MFD1039044.1"/>
    </source>
</evidence>
<gene>
    <name evidence="7" type="primary">nfsA</name>
    <name evidence="7" type="ORF">ACFQ3N_11685</name>
</gene>
<keyword evidence="8" id="KW-1185">Reference proteome</keyword>
<dbReference type="NCBIfam" id="NF008033">
    <property type="entry name" value="PRK10765.1"/>
    <property type="match status" value="1"/>
</dbReference>
<dbReference type="InterPro" id="IPR029479">
    <property type="entry name" value="Nitroreductase"/>
</dbReference>
<keyword evidence="5" id="KW-0521">NADP</keyword>
<evidence type="ECO:0000313" key="8">
    <source>
        <dbReference type="Proteomes" id="UP001597040"/>
    </source>
</evidence>
<dbReference type="PANTHER" id="PTHR43425">
    <property type="entry name" value="OXYGEN-INSENSITIVE NADPH NITROREDUCTASE"/>
    <property type="match status" value="1"/>
</dbReference>
<sequence length="248" mass="28499">MNNTLDTIMNHRSIRKFKDEKLTKEQIHTIVKAAQQASTSSYIMAYTIVGITDEDIKMKLSEVSGQPYVKDNGHLFVFCADLNRINQQATSELQEKMQASIESTEKFIVATVDTALAAQNAVIAAESMGLGVCYLGSLRNNISRVNDILELPEHVIPLFGLALGYPDEQPEKKPRLPLDVVYHENTYANDEQQRSKINDFDQQLKEYYKNRKTNTRIDTWSEQMIRKYSKTIRMDVTQFVKDKKLNKR</sequence>
<feature type="domain" description="Nitroreductase" evidence="6">
    <location>
        <begin position="8"/>
        <end position="165"/>
    </location>
</feature>
<comment type="similarity">
    <text evidence="1 5">Belongs to the flavin oxidoreductase frp family.</text>
</comment>
<accession>A0ABW3LNV4</accession>
<keyword evidence="2 5" id="KW-0285">Flavoprotein</keyword>
<comment type="caution">
    <text evidence="7">The sequence shown here is derived from an EMBL/GenBank/DDBJ whole genome shotgun (WGS) entry which is preliminary data.</text>
</comment>
<evidence type="ECO:0000256" key="2">
    <source>
        <dbReference type="ARBA" id="ARBA00022630"/>
    </source>
</evidence>
<dbReference type="Proteomes" id="UP001597040">
    <property type="component" value="Unassembled WGS sequence"/>
</dbReference>